<proteinExistence type="predicted"/>
<evidence type="ECO:0000313" key="2">
    <source>
        <dbReference type="Proteomes" id="UP000216725"/>
    </source>
</evidence>
<dbReference type="RefSeq" id="WP_158216316.1">
    <property type="nucleotide sequence ID" value="NZ_MWWR01000006.1"/>
</dbReference>
<dbReference type="Pfam" id="PF07751">
    <property type="entry name" value="Abi_2"/>
    <property type="match status" value="1"/>
</dbReference>
<comment type="caution">
    <text evidence="1">The sequence shown here is derived from an EMBL/GenBank/DDBJ whole genome shotgun (WGS) entry which is preliminary data.</text>
</comment>
<organism evidence="1 2">
    <name type="scientific">Pseudoscardovia radai</name>
    <dbReference type="NCBI Taxonomy" id="987066"/>
    <lineage>
        <taxon>Bacteria</taxon>
        <taxon>Bacillati</taxon>
        <taxon>Actinomycetota</taxon>
        <taxon>Actinomycetes</taxon>
        <taxon>Bifidobacteriales</taxon>
        <taxon>Bifidobacteriaceae</taxon>
        <taxon>Pseudoscardovia</taxon>
    </lineage>
</organism>
<reference evidence="1 2" key="1">
    <citation type="journal article" date="2017" name="BMC Genomics">
        <title>Comparative genomic and phylogenomic analyses of the Bifidobacteriaceae family.</title>
        <authorList>
            <person name="Lugli G.A."/>
            <person name="Milani C."/>
            <person name="Turroni F."/>
            <person name="Duranti S."/>
            <person name="Mancabelli L."/>
            <person name="Mangifesta M."/>
            <person name="Ferrario C."/>
            <person name="Modesto M."/>
            <person name="Mattarelli P."/>
            <person name="Jiri K."/>
            <person name="van Sinderen D."/>
            <person name="Ventura M."/>
        </authorList>
    </citation>
    <scope>NUCLEOTIDE SEQUENCE [LARGE SCALE GENOMIC DNA]</scope>
    <source>
        <strain evidence="1 2">DSM 24742</strain>
    </source>
</reference>
<protein>
    <submittedName>
        <fullName evidence="1">Abortive infection bacteriophage resistance protein</fullName>
    </submittedName>
</protein>
<keyword evidence="2" id="KW-1185">Reference proteome</keyword>
<dbReference type="InterPro" id="IPR011664">
    <property type="entry name" value="Abi_system_AbiD/AbiF-like"/>
</dbReference>
<dbReference type="EMBL" id="MWWR01000006">
    <property type="protein sequence ID" value="OZG51756.1"/>
    <property type="molecule type" value="Genomic_DNA"/>
</dbReference>
<name>A0A261EYL4_9BIFI</name>
<gene>
    <name evidence="1" type="ORF">PSRA_0836</name>
</gene>
<sequence length="314" mass="35547">MYKPFKTIEDQVTLLESRGVECGRGTDATLLREGYYSVINGYKDPFLDAGATIAAGDDRYIPGTRFEDILHLFDFDRRLRLATFGALTLAEAALRTTCAYCFSEMHQNEPNAYLNPRNLHQPPKARKDIVGPMIGQMRKIIDNGGKDPEHGGKGYLHHCLADHGGEVPLWVLTNDMTIGQVTNFYRVMGSEARGAVARQFESLYASSHRKKRRITSGKLDSVYSRVKNFRNICAHDERLYCARPFGDNNSFAQLATDLELLLTKQRHREFLQRVESLMLGLERDLPGHAGQIFSAMGVVSIDRHQKYMDSIRDN</sequence>
<dbReference type="Proteomes" id="UP000216725">
    <property type="component" value="Unassembled WGS sequence"/>
</dbReference>
<dbReference type="AlphaFoldDB" id="A0A261EYL4"/>
<accession>A0A261EYL4</accession>
<evidence type="ECO:0000313" key="1">
    <source>
        <dbReference type="EMBL" id="OZG51756.1"/>
    </source>
</evidence>
<dbReference type="OrthoDB" id="5363652at2"/>